<accession>A0A0V1AEA0</accession>
<gene>
    <name evidence="2" type="ORF">T12_706</name>
</gene>
<feature type="region of interest" description="Disordered" evidence="1">
    <location>
        <begin position="81"/>
        <end position="134"/>
    </location>
</feature>
<reference evidence="2 3" key="1">
    <citation type="submission" date="2015-01" db="EMBL/GenBank/DDBJ databases">
        <title>Evolution of Trichinella species and genotypes.</title>
        <authorList>
            <person name="Korhonen P.K."/>
            <person name="Edoardo P."/>
            <person name="Giuseppe L.R."/>
            <person name="Gasser R.B."/>
        </authorList>
    </citation>
    <scope>NUCLEOTIDE SEQUENCE [LARGE SCALE GENOMIC DNA]</scope>
    <source>
        <strain evidence="2">ISS2496</strain>
    </source>
</reference>
<dbReference type="EMBL" id="JYDQ01000005">
    <property type="protein sequence ID" value="KRY23136.1"/>
    <property type="molecule type" value="Genomic_DNA"/>
</dbReference>
<proteinExistence type="predicted"/>
<dbReference type="AlphaFoldDB" id="A0A0V1AEA0"/>
<keyword evidence="3" id="KW-1185">Reference proteome</keyword>
<sequence>MGAALTVGFLGMTQRRRVTTVVLNILNLVCIHRKKVGWRAFCQHNAERESEIKPPPRSERLEMADSCGSARLTTSIMEKAESHLPGSFVRRHQTSAGGKSFGRSDGRSILGSKRGVTGGGGLGWTKTDGKMHAQRRRISANAQTLKLTRSIFSAPAQSN</sequence>
<protein>
    <submittedName>
        <fullName evidence="2">Uncharacterized protein</fullName>
    </submittedName>
</protein>
<dbReference type="Proteomes" id="UP000054783">
    <property type="component" value="Unassembled WGS sequence"/>
</dbReference>
<name>A0A0V1AEA0_9BILA</name>
<comment type="caution">
    <text evidence="2">The sequence shown here is derived from an EMBL/GenBank/DDBJ whole genome shotgun (WGS) entry which is preliminary data.</text>
</comment>
<evidence type="ECO:0000313" key="3">
    <source>
        <dbReference type="Proteomes" id="UP000054783"/>
    </source>
</evidence>
<evidence type="ECO:0000256" key="1">
    <source>
        <dbReference type="SAM" id="MobiDB-lite"/>
    </source>
</evidence>
<organism evidence="2 3">
    <name type="scientific">Trichinella patagoniensis</name>
    <dbReference type="NCBI Taxonomy" id="990121"/>
    <lineage>
        <taxon>Eukaryota</taxon>
        <taxon>Metazoa</taxon>
        <taxon>Ecdysozoa</taxon>
        <taxon>Nematoda</taxon>
        <taxon>Enoplea</taxon>
        <taxon>Dorylaimia</taxon>
        <taxon>Trichinellida</taxon>
        <taxon>Trichinellidae</taxon>
        <taxon>Trichinella</taxon>
    </lineage>
</organism>
<evidence type="ECO:0000313" key="2">
    <source>
        <dbReference type="EMBL" id="KRY23136.1"/>
    </source>
</evidence>